<evidence type="ECO:0000313" key="6">
    <source>
        <dbReference type="EMBL" id="MEN3070254.1"/>
    </source>
</evidence>
<dbReference type="Gene3D" id="1.10.10.10">
    <property type="entry name" value="Winged helix-like DNA-binding domain superfamily/Winged helix DNA-binding domain"/>
    <property type="match status" value="1"/>
</dbReference>
<reference evidence="6 7" key="1">
    <citation type="journal article" date="2018" name="Int. J. Syst. Evol. Microbiol.">
        <title>Uliginosibacterium sediminicola sp. nov., isolated from freshwater sediment.</title>
        <authorList>
            <person name="Hwang W.M."/>
            <person name="Kim S.M."/>
            <person name="Kang K."/>
            <person name="Ahn T.Y."/>
        </authorList>
    </citation>
    <scope>NUCLEOTIDE SEQUENCE [LARGE SCALE GENOMIC DNA]</scope>
    <source>
        <strain evidence="6 7">M1-21</strain>
    </source>
</reference>
<evidence type="ECO:0000256" key="1">
    <source>
        <dbReference type="ARBA" id="ARBA00023015"/>
    </source>
</evidence>
<proteinExistence type="predicted"/>
<dbReference type="Proteomes" id="UP001410394">
    <property type="component" value="Unassembled WGS sequence"/>
</dbReference>
<dbReference type="SUPFAM" id="SSF48008">
    <property type="entry name" value="GntR ligand-binding domain-like"/>
    <property type="match status" value="1"/>
</dbReference>
<accession>A0ABU9Z2L6</accession>
<evidence type="ECO:0000313" key="7">
    <source>
        <dbReference type="Proteomes" id="UP001410394"/>
    </source>
</evidence>
<feature type="domain" description="HTH gntR-type" evidence="5">
    <location>
        <begin position="23"/>
        <end position="90"/>
    </location>
</feature>
<dbReference type="InterPro" id="IPR000524">
    <property type="entry name" value="Tscrpt_reg_HTH_GntR"/>
</dbReference>
<evidence type="ECO:0000256" key="3">
    <source>
        <dbReference type="ARBA" id="ARBA00023163"/>
    </source>
</evidence>
<dbReference type="SMART" id="SM00895">
    <property type="entry name" value="FCD"/>
    <property type="match status" value="1"/>
</dbReference>
<dbReference type="CDD" id="cd07377">
    <property type="entry name" value="WHTH_GntR"/>
    <property type="match status" value="1"/>
</dbReference>
<feature type="region of interest" description="Disordered" evidence="4">
    <location>
        <begin position="1"/>
        <end position="21"/>
    </location>
</feature>
<dbReference type="Pfam" id="PF00392">
    <property type="entry name" value="GntR"/>
    <property type="match status" value="1"/>
</dbReference>
<dbReference type="SUPFAM" id="SSF46785">
    <property type="entry name" value="Winged helix' DNA-binding domain"/>
    <property type="match status" value="1"/>
</dbReference>
<dbReference type="SMART" id="SM00345">
    <property type="entry name" value="HTH_GNTR"/>
    <property type="match status" value="1"/>
</dbReference>
<dbReference type="EMBL" id="JBDIVE010000011">
    <property type="protein sequence ID" value="MEN3070254.1"/>
    <property type="molecule type" value="Genomic_DNA"/>
</dbReference>
<organism evidence="6 7">
    <name type="scientific">Uliginosibacterium sediminicola</name>
    <dbReference type="NCBI Taxonomy" id="2024550"/>
    <lineage>
        <taxon>Bacteria</taxon>
        <taxon>Pseudomonadati</taxon>
        <taxon>Pseudomonadota</taxon>
        <taxon>Betaproteobacteria</taxon>
        <taxon>Rhodocyclales</taxon>
        <taxon>Zoogloeaceae</taxon>
        <taxon>Uliginosibacterium</taxon>
    </lineage>
</organism>
<evidence type="ECO:0000256" key="4">
    <source>
        <dbReference type="SAM" id="MobiDB-lite"/>
    </source>
</evidence>
<keyword evidence="1" id="KW-0805">Transcription regulation</keyword>
<dbReference type="PANTHER" id="PTHR43537">
    <property type="entry name" value="TRANSCRIPTIONAL REGULATOR, GNTR FAMILY"/>
    <property type="match status" value="1"/>
</dbReference>
<dbReference type="InterPro" id="IPR011711">
    <property type="entry name" value="GntR_C"/>
</dbReference>
<dbReference type="Pfam" id="PF07729">
    <property type="entry name" value="FCD"/>
    <property type="match status" value="1"/>
</dbReference>
<dbReference type="InterPro" id="IPR008920">
    <property type="entry name" value="TF_FadR/GntR_C"/>
</dbReference>
<dbReference type="InterPro" id="IPR036388">
    <property type="entry name" value="WH-like_DNA-bd_sf"/>
</dbReference>
<keyword evidence="3" id="KW-0804">Transcription</keyword>
<gene>
    <name evidence="6" type="ORF">ABDB84_17350</name>
</gene>
<evidence type="ECO:0000259" key="5">
    <source>
        <dbReference type="PROSITE" id="PS50949"/>
    </source>
</evidence>
<dbReference type="PANTHER" id="PTHR43537:SF53">
    <property type="entry name" value="HTH-TYPE TRANSCRIPTIONAL REPRESSOR NANR"/>
    <property type="match status" value="1"/>
</dbReference>
<sequence length="242" mass="27157">MTEKTLIRPARRSPLPSTDTEVGASADAVYERIVQAIMEHRLPPGTKLVEEKLSSVFRVTRTRVREVLLRMAHEGLVNAIPNRGSFIASPSIEEARQIFDARRILEPALVRKLVAHASAEDIKRLREHVALERQARAEDDRRAVIRLSGEFHLLMAEMVGNPQLTKVLRELASLTCLIILLYDSPNMPACPNHEHSELIDAIEARDEIAAVKSVTEHFDHIQQTLDLSGDDGPEIDLEDIFA</sequence>
<evidence type="ECO:0000256" key="2">
    <source>
        <dbReference type="ARBA" id="ARBA00023125"/>
    </source>
</evidence>
<dbReference type="Gene3D" id="1.20.120.530">
    <property type="entry name" value="GntR ligand-binding domain-like"/>
    <property type="match status" value="1"/>
</dbReference>
<keyword evidence="7" id="KW-1185">Reference proteome</keyword>
<dbReference type="RefSeq" id="WP_345921028.1">
    <property type="nucleotide sequence ID" value="NZ_JBDIVE010000011.1"/>
</dbReference>
<dbReference type="PROSITE" id="PS50949">
    <property type="entry name" value="HTH_GNTR"/>
    <property type="match status" value="1"/>
</dbReference>
<dbReference type="InterPro" id="IPR036390">
    <property type="entry name" value="WH_DNA-bd_sf"/>
</dbReference>
<protein>
    <submittedName>
        <fullName evidence="6">GntR family transcriptional regulator</fullName>
    </submittedName>
</protein>
<name>A0ABU9Z2L6_9RHOO</name>
<keyword evidence="2" id="KW-0238">DNA-binding</keyword>
<comment type="caution">
    <text evidence="6">The sequence shown here is derived from an EMBL/GenBank/DDBJ whole genome shotgun (WGS) entry which is preliminary data.</text>
</comment>